<accession>A0A7U2MR10</accession>
<sequence length="81" mass="9417">MLFSFISIFLPRISLNSAMRGERMPSLKENGIHIQVFRDIRLYRYDTYIHTSPPALLPLFSWGTSDEHCGFPLTESRQLAE</sequence>
<dbReference type="AlphaFoldDB" id="A0A7U2MR10"/>
<evidence type="ECO:0000313" key="1">
    <source>
        <dbReference type="EMBL" id="QRD88314.1"/>
    </source>
</evidence>
<keyword evidence="2" id="KW-1185">Reference proteome</keyword>
<dbReference type="VEuPathDB" id="FungiDB:F9C07_2279562"/>
<gene>
    <name evidence="1" type="ORF">F9C07_2279562</name>
</gene>
<proteinExistence type="predicted"/>
<protein>
    <submittedName>
        <fullName evidence="1">Uncharacterized protein</fullName>
    </submittedName>
</protein>
<evidence type="ECO:0000313" key="2">
    <source>
        <dbReference type="Proteomes" id="UP000596276"/>
    </source>
</evidence>
<name>A0A7U2MR10_ASPFN</name>
<organism evidence="1 2">
    <name type="scientific">Aspergillus flavus (strain ATCC 200026 / FGSC A1120 / IAM 13836 / NRRL 3357 / JCM 12722 / SRRC 167)</name>
    <dbReference type="NCBI Taxonomy" id="332952"/>
    <lineage>
        <taxon>Eukaryota</taxon>
        <taxon>Fungi</taxon>
        <taxon>Dikarya</taxon>
        <taxon>Ascomycota</taxon>
        <taxon>Pezizomycotina</taxon>
        <taxon>Eurotiomycetes</taxon>
        <taxon>Eurotiomycetidae</taxon>
        <taxon>Eurotiales</taxon>
        <taxon>Aspergillaceae</taxon>
        <taxon>Aspergillus</taxon>
        <taxon>Aspergillus subgen. Circumdati</taxon>
    </lineage>
</organism>
<reference evidence="2" key="1">
    <citation type="journal article" date="2021" name="G3 (Bethesda)">
        <title>Chromosome assembled and annotated genome sequence of Aspergillus flavus NRRL 3357.</title>
        <authorList>
            <person name="Skerker J.M."/>
            <person name="Pianalto K.M."/>
            <person name="Mondo S.J."/>
            <person name="Yang K."/>
            <person name="Arkin A.P."/>
            <person name="Keller N.P."/>
            <person name="Grigoriev I.V."/>
            <person name="Louise Glass N.L."/>
        </authorList>
    </citation>
    <scope>NUCLEOTIDE SEQUENCE [LARGE SCALE GENOMIC DNA]</scope>
    <source>
        <strain evidence="2">ATCC 200026 / FGSC A1120 / IAM 13836 / NRRL 3357 / JCM 12722 / SRRC 167</strain>
    </source>
</reference>
<dbReference type="EMBL" id="CP044619">
    <property type="protein sequence ID" value="QRD88314.1"/>
    <property type="molecule type" value="Genomic_DNA"/>
</dbReference>
<dbReference type="Proteomes" id="UP000596276">
    <property type="component" value="Chromosome 1"/>
</dbReference>